<dbReference type="SUPFAM" id="SSF53335">
    <property type="entry name" value="S-adenosyl-L-methionine-dependent methyltransferases"/>
    <property type="match status" value="1"/>
</dbReference>
<evidence type="ECO:0000313" key="4">
    <source>
        <dbReference type="Proteomes" id="UP000823661"/>
    </source>
</evidence>
<protein>
    <recommendedName>
        <fullName evidence="5">THUMP-like domain-containing protein</fullName>
    </recommendedName>
</protein>
<reference evidence="3" key="2">
    <citation type="journal article" date="2021" name="PeerJ">
        <title>Extensive microbial diversity within the chicken gut microbiome revealed by metagenomics and culture.</title>
        <authorList>
            <person name="Gilroy R."/>
            <person name="Ravi A."/>
            <person name="Getino M."/>
            <person name="Pursley I."/>
            <person name="Horton D.L."/>
            <person name="Alikhan N.F."/>
            <person name="Baker D."/>
            <person name="Gharbi K."/>
            <person name="Hall N."/>
            <person name="Watson M."/>
            <person name="Adriaenssens E.M."/>
            <person name="Foster-Nyarko E."/>
            <person name="Jarju S."/>
            <person name="Secka A."/>
            <person name="Antonio M."/>
            <person name="Oren A."/>
            <person name="Chaudhuri R.R."/>
            <person name="La Ragione R."/>
            <person name="Hildebrand F."/>
            <person name="Pallen M.J."/>
        </authorList>
    </citation>
    <scope>NUCLEOTIDE SEQUENCE</scope>
    <source>
        <strain evidence="3">B1-20833</strain>
    </source>
</reference>
<sequence>MDDNGKLAEFIESHFDDNTDRLLFQKSKQADIDMGLAVSTILGHRKLRDKVPSWYRNPHLIFPSSLSVEQCSSEFTAESRVRTILELMPDDCKADTSRLKIADLTGGLGVDCYVFSRHFGKVLYNEMNPVLADAVRHNFSVLGCSNISVSCSRIECSADGSDTEDLCGTASATPEGLLRGCAPDIIYLDPARRAADGKKVFRIEDCQPDIIQLKDSLLRTARFVAVKLSPMADIDIVARSLGPHCRRIDVVSYANECKEVVAYLDREYDGECIICAKCSGKGEFFFTRTEENDADAILLPGASLDRIMSESGALLLEPDKALLKAGAFRLLCRRFPLAMLDRSTHCYIAPVSIHTYTSEYGISSIKDSDYAADKYELQNFFRIFRIIRVLPLDRNGILTAGKDFPQADVTARNIPVSSDELRRRLKVQSSGRYHIFGLRVTVTPESESLPATSGNYLFITERI</sequence>
<dbReference type="Gene3D" id="1.10.10.1110">
    <property type="entry name" value="Methyltransferase PG1098, N-terminal domain"/>
    <property type="match status" value="1"/>
</dbReference>
<accession>A0A9D9ES25</accession>
<dbReference type="EMBL" id="JADIMI010000017">
    <property type="protein sequence ID" value="MBO8451640.1"/>
    <property type="molecule type" value="Genomic_DNA"/>
</dbReference>
<dbReference type="Gene3D" id="3.40.50.150">
    <property type="entry name" value="Vaccinia Virus protein VP39"/>
    <property type="match status" value="1"/>
</dbReference>
<dbReference type="InterPro" id="IPR054168">
    <property type="entry name" value="PG_1098_Fer"/>
</dbReference>
<feature type="domain" description="PG-1098 ferredoxin-like" evidence="2">
    <location>
        <begin position="315"/>
        <end position="350"/>
    </location>
</feature>
<evidence type="ECO:0000259" key="1">
    <source>
        <dbReference type="Pfam" id="PF18096"/>
    </source>
</evidence>
<dbReference type="Proteomes" id="UP000823661">
    <property type="component" value="Unassembled WGS sequence"/>
</dbReference>
<dbReference type="Pfam" id="PF22013">
    <property type="entry name" value="PG_1098_Fer"/>
    <property type="match status" value="1"/>
</dbReference>
<dbReference type="InterPro" id="IPR029063">
    <property type="entry name" value="SAM-dependent_MTases_sf"/>
</dbReference>
<comment type="caution">
    <text evidence="3">The sequence shown here is derived from an EMBL/GenBank/DDBJ whole genome shotgun (WGS) entry which is preliminary data.</text>
</comment>
<evidence type="ECO:0000259" key="2">
    <source>
        <dbReference type="Pfam" id="PF22013"/>
    </source>
</evidence>
<name>A0A9D9ES25_9BACT</name>
<evidence type="ECO:0008006" key="5">
    <source>
        <dbReference type="Google" id="ProtNLM"/>
    </source>
</evidence>
<gene>
    <name evidence="3" type="ORF">IAC06_01980</name>
</gene>
<feature type="domain" description="THUMP-like" evidence="1">
    <location>
        <begin position="382"/>
        <end position="441"/>
    </location>
</feature>
<organism evidence="3 4">
    <name type="scientific">Candidatus Cryptobacteroides intestinavium</name>
    <dbReference type="NCBI Taxonomy" id="2840766"/>
    <lineage>
        <taxon>Bacteria</taxon>
        <taxon>Pseudomonadati</taxon>
        <taxon>Bacteroidota</taxon>
        <taxon>Bacteroidia</taxon>
        <taxon>Bacteroidales</taxon>
        <taxon>Candidatus Cryptobacteroides</taxon>
    </lineage>
</organism>
<proteinExistence type="predicted"/>
<dbReference type="Pfam" id="PF18096">
    <property type="entry name" value="Thump_like"/>
    <property type="match status" value="1"/>
</dbReference>
<evidence type="ECO:0000313" key="3">
    <source>
        <dbReference type="EMBL" id="MBO8451640.1"/>
    </source>
</evidence>
<dbReference type="AlphaFoldDB" id="A0A9D9ES25"/>
<reference evidence="3" key="1">
    <citation type="submission" date="2020-10" db="EMBL/GenBank/DDBJ databases">
        <authorList>
            <person name="Gilroy R."/>
        </authorList>
    </citation>
    <scope>NUCLEOTIDE SEQUENCE</scope>
    <source>
        <strain evidence="3">B1-20833</strain>
    </source>
</reference>
<dbReference type="InterPro" id="IPR041497">
    <property type="entry name" value="Thump-like"/>
</dbReference>